<dbReference type="CDD" id="cd00082">
    <property type="entry name" value="HisKA"/>
    <property type="match status" value="1"/>
</dbReference>
<evidence type="ECO:0000256" key="4">
    <source>
        <dbReference type="ARBA" id="ARBA00023012"/>
    </source>
</evidence>
<proteinExistence type="predicted"/>
<keyword evidence="4" id="KW-0902">Two-component regulatory system</keyword>
<keyword evidence="9" id="KW-0547">Nucleotide-binding</keyword>
<dbReference type="CDD" id="cd16922">
    <property type="entry name" value="HATPase_EvgS-ArcB-TorS-like"/>
    <property type="match status" value="1"/>
</dbReference>
<dbReference type="Gene3D" id="3.40.50.2300">
    <property type="match status" value="1"/>
</dbReference>
<protein>
    <recommendedName>
        <fullName evidence="2">histidine kinase</fullName>
        <ecNumber evidence="2">2.7.13.3</ecNumber>
    </recommendedName>
</protein>
<evidence type="ECO:0000256" key="6">
    <source>
        <dbReference type="SAM" id="Coils"/>
    </source>
</evidence>
<dbReference type="RefSeq" id="WP_283343982.1">
    <property type="nucleotide sequence ID" value="NZ_JASHIF010000004.1"/>
</dbReference>
<keyword evidence="9" id="KW-0067">ATP-binding</keyword>
<dbReference type="EMBL" id="JASHIF010000004">
    <property type="protein sequence ID" value="MDI9858902.1"/>
    <property type="molecule type" value="Genomic_DNA"/>
</dbReference>
<dbReference type="SMART" id="SM00388">
    <property type="entry name" value="HisKA"/>
    <property type="match status" value="1"/>
</dbReference>
<comment type="catalytic activity">
    <reaction evidence="1">
        <text>ATP + protein L-histidine = ADP + protein N-phospho-L-histidine.</text>
        <dbReference type="EC" id="2.7.13.3"/>
    </reaction>
</comment>
<dbReference type="GO" id="GO:0005524">
    <property type="term" value="F:ATP binding"/>
    <property type="evidence" value="ECO:0007669"/>
    <property type="project" value="UniProtKB-KW"/>
</dbReference>
<feature type="domain" description="Response regulatory" evidence="8">
    <location>
        <begin position="388"/>
        <end position="502"/>
    </location>
</feature>
<dbReference type="SUPFAM" id="SSF55874">
    <property type="entry name" value="ATPase domain of HSP90 chaperone/DNA topoisomerase II/histidine kinase"/>
    <property type="match status" value="1"/>
</dbReference>
<dbReference type="InterPro" id="IPR003594">
    <property type="entry name" value="HATPase_dom"/>
</dbReference>
<dbReference type="PANTHER" id="PTHR45339:SF1">
    <property type="entry name" value="HYBRID SIGNAL TRANSDUCTION HISTIDINE KINASE J"/>
    <property type="match status" value="1"/>
</dbReference>
<dbReference type="Gene3D" id="1.10.287.130">
    <property type="match status" value="1"/>
</dbReference>
<dbReference type="SMART" id="SM00387">
    <property type="entry name" value="HATPase_c"/>
    <property type="match status" value="1"/>
</dbReference>
<dbReference type="SUPFAM" id="SSF47384">
    <property type="entry name" value="Homodimeric domain of signal transducing histidine kinase"/>
    <property type="match status" value="1"/>
</dbReference>
<keyword evidence="10" id="KW-1185">Reference proteome</keyword>
<feature type="domain" description="Histidine kinase" evidence="7">
    <location>
        <begin position="143"/>
        <end position="364"/>
    </location>
</feature>
<organism evidence="9 10">
    <name type="scientific">Flectobacillus roseus</name>
    <dbReference type="NCBI Taxonomy" id="502259"/>
    <lineage>
        <taxon>Bacteria</taxon>
        <taxon>Pseudomonadati</taxon>
        <taxon>Bacteroidota</taxon>
        <taxon>Cytophagia</taxon>
        <taxon>Cytophagales</taxon>
        <taxon>Flectobacillaceae</taxon>
        <taxon>Flectobacillus</taxon>
    </lineage>
</organism>
<dbReference type="InterPro" id="IPR036097">
    <property type="entry name" value="HisK_dim/P_sf"/>
</dbReference>
<comment type="caution">
    <text evidence="9">The sequence shown here is derived from an EMBL/GenBank/DDBJ whole genome shotgun (WGS) entry which is preliminary data.</text>
</comment>
<keyword evidence="3 5" id="KW-0597">Phosphoprotein</keyword>
<evidence type="ECO:0000256" key="3">
    <source>
        <dbReference type="ARBA" id="ARBA00022553"/>
    </source>
</evidence>
<dbReference type="PANTHER" id="PTHR45339">
    <property type="entry name" value="HYBRID SIGNAL TRANSDUCTION HISTIDINE KINASE J"/>
    <property type="match status" value="1"/>
</dbReference>
<evidence type="ECO:0000256" key="1">
    <source>
        <dbReference type="ARBA" id="ARBA00000085"/>
    </source>
</evidence>
<evidence type="ECO:0000259" key="7">
    <source>
        <dbReference type="PROSITE" id="PS50109"/>
    </source>
</evidence>
<dbReference type="InterPro" id="IPR036890">
    <property type="entry name" value="HATPase_C_sf"/>
</dbReference>
<dbReference type="InterPro" id="IPR004358">
    <property type="entry name" value="Sig_transdc_His_kin-like_C"/>
</dbReference>
<dbReference type="Proteomes" id="UP001236507">
    <property type="component" value="Unassembled WGS sequence"/>
</dbReference>
<accession>A0ABT6Y5R4</accession>
<dbReference type="Pfam" id="PF02518">
    <property type="entry name" value="HATPase_c"/>
    <property type="match status" value="1"/>
</dbReference>
<reference evidence="9 10" key="1">
    <citation type="submission" date="2023-05" db="EMBL/GenBank/DDBJ databases">
        <title>Novel species of genus Flectobacillus isolated from stream in China.</title>
        <authorList>
            <person name="Lu H."/>
        </authorList>
    </citation>
    <scope>NUCLEOTIDE SEQUENCE [LARGE SCALE GENOMIC DNA]</scope>
    <source>
        <strain evidence="9 10">KCTC 42575</strain>
    </source>
</reference>
<dbReference type="InterPro" id="IPR005467">
    <property type="entry name" value="His_kinase_dom"/>
</dbReference>
<dbReference type="InterPro" id="IPR001789">
    <property type="entry name" value="Sig_transdc_resp-reg_receiver"/>
</dbReference>
<evidence type="ECO:0000256" key="2">
    <source>
        <dbReference type="ARBA" id="ARBA00012438"/>
    </source>
</evidence>
<dbReference type="Gene3D" id="3.30.565.10">
    <property type="entry name" value="Histidine kinase-like ATPase, C-terminal domain"/>
    <property type="match status" value="1"/>
</dbReference>
<evidence type="ECO:0000256" key="5">
    <source>
        <dbReference type="PROSITE-ProRule" id="PRU00169"/>
    </source>
</evidence>
<dbReference type="Pfam" id="PF00072">
    <property type="entry name" value="Response_reg"/>
    <property type="match status" value="1"/>
</dbReference>
<sequence length="506" mass="57064">MQNDQLHKLLSKQVNRFLNTESQGREDVVKFLKVVSDSYVNFDRDKELFEHSSSLNEKEYAEINIRLKDEIGQRKRSIEKLIEAIHSLETDSSLPSFDADNLLLLVDYLQKQIDNRKKMETELRQAKDAAEKATQAKSEFLSMMSHEIRTPLNAIVGMTYLMQQEECSPTMADNLKTLQFSTDNLHVLINDILDFSKIEAGKVDLEATPFDFKQLVSNIKRANQVKAEEKGNRIRLMVDDDIPDSLIGDPLRLGQILSNLVSNAVKFTINGSISLEISLVSKTEEEAQIYVSVKDSGIGIPLDKQELIFEQFTQANSETTRKFGGTGLGLVITKKLLELHGSKIQLQSEEGKGAKFYFTLKLKIGNGIKTIPTPVAESINEVSLKGVKVLLVEDYPVNVKVATKFLSRWEIDFDVAENGLVAVEKFKSGNYDVILMDLLMPEMDGYTATLRIRELNQKIPIIALTASATLNNQDRAFEVGMNDYVTKPFNPKELFQKIGKYSHRGS</sequence>
<feature type="coiled-coil region" evidence="6">
    <location>
        <begin position="109"/>
        <end position="139"/>
    </location>
</feature>
<evidence type="ECO:0000313" key="10">
    <source>
        <dbReference type="Proteomes" id="UP001236507"/>
    </source>
</evidence>
<dbReference type="Pfam" id="PF00512">
    <property type="entry name" value="HisKA"/>
    <property type="match status" value="1"/>
</dbReference>
<evidence type="ECO:0000313" key="9">
    <source>
        <dbReference type="EMBL" id="MDI9858902.1"/>
    </source>
</evidence>
<dbReference type="InterPro" id="IPR003661">
    <property type="entry name" value="HisK_dim/P_dom"/>
</dbReference>
<feature type="modified residue" description="4-aspartylphosphate" evidence="5">
    <location>
        <position position="437"/>
    </location>
</feature>
<dbReference type="PROSITE" id="PS50110">
    <property type="entry name" value="RESPONSE_REGULATORY"/>
    <property type="match status" value="1"/>
</dbReference>
<gene>
    <name evidence="9" type="ORF">QM524_06765</name>
</gene>
<keyword evidence="6" id="KW-0175">Coiled coil</keyword>
<dbReference type="InterPro" id="IPR011006">
    <property type="entry name" value="CheY-like_superfamily"/>
</dbReference>
<name>A0ABT6Y5R4_9BACT</name>
<evidence type="ECO:0000259" key="8">
    <source>
        <dbReference type="PROSITE" id="PS50110"/>
    </source>
</evidence>
<dbReference type="EC" id="2.7.13.3" evidence="2"/>
<dbReference type="SUPFAM" id="SSF52172">
    <property type="entry name" value="CheY-like"/>
    <property type="match status" value="1"/>
</dbReference>
<dbReference type="CDD" id="cd17546">
    <property type="entry name" value="REC_hyHK_CKI1_RcsC-like"/>
    <property type="match status" value="1"/>
</dbReference>
<dbReference type="PROSITE" id="PS50109">
    <property type="entry name" value="HIS_KIN"/>
    <property type="match status" value="1"/>
</dbReference>
<dbReference type="SMART" id="SM00448">
    <property type="entry name" value="REC"/>
    <property type="match status" value="1"/>
</dbReference>
<dbReference type="PRINTS" id="PR00344">
    <property type="entry name" value="BCTRLSENSOR"/>
</dbReference>